<reference evidence="2 3" key="1">
    <citation type="submission" date="2024-01" db="EMBL/GenBank/DDBJ databases">
        <authorList>
            <person name="Alioto T."/>
            <person name="Alioto T."/>
            <person name="Gomez Garrido J."/>
        </authorList>
    </citation>
    <scope>NUCLEOTIDE SEQUENCE [LARGE SCALE GENOMIC DNA]</scope>
</reference>
<evidence type="ECO:0000313" key="3">
    <source>
        <dbReference type="Proteomes" id="UP001314229"/>
    </source>
</evidence>
<sequence>MVFPRNAVLLLLLLLLLMSSSLSKQDQDDWLESRETQNEKLEHQVPPTGYCHTDTCGNCMQSTAITTLLMYTVCWLLCCTIRQKIQMQT</sequence>
<organism evidence="2 3">
    <name type="scientific">Scomber scombrus</name>
    <name type="common">Atlantic mackerel</name>
    <name type="synonym">Scomber vernalis</name>
    <dbReference type="NCBI Taxonomy" id="13677"/>
    <lineage>
        <taxon>Eukaryota</taxon>
        <taxon>Metazoa</taxon>
        <taxon>Chordata</taxon>
        <taxon>Craniata</taxon>
        <taxon>Vertebrata</taxon>
        <taxon>Euteleostomi</taxon>
        <taxon>Actinopterygii</taxon>
        <taxon>Neopterygii</taxon>
        <taxon>Teleostei</taxon>
        <taxon>Neoteleostei</taxon>
        <taxon>Acanthomorphata</taxon>
        <taxon>Pelagiaria</taxon>
        <taxon>Scombriformes</taxon>
        <taxon>Scombridae</taxon>
        <taxon>Scomber</taxon>
    </lineage>
</organism>
<dbReference type="Proteomes" id="UP001314229">
    <property type="component" value="Unassembled WGS sequence"/>
</dbReference>
<gene>
    <name evidence="2" type="ORF">FSCOSCO3_A015291</name>
</gene>
<evidence type="ECO:0000256" key="1">
    <source>
        <dbReference type="SAM" id="SignalP"/>
    </source>
</evidence>
<accession>A0AAV1Q451</accession>
<dbReference type="EMBL" id="CAWUFR010000455">
    <property type="protein sequence ID" value="CAK6978104.1"/>
    <property type="molecule type" value="Genomic_DNA"/>
</dbReference>
<comment type="caution">
    <text evidence="2">The sequence shown here is derived from an EMBL/GenBank/DDBJ whole genome shotgun (WGS) entry which is preliminary data.</text>
</comment>
<evidence type="ECO:0000313" key="2">
    <source>
        <dbReference type="EMBL" id="CAK6978104.1"/>
    </source>
</evidence>
<keyword evidence="1" id="KW-0732">Signal</keyword>
<keyword evidence="3" id="KW-1185">Reference proteome</keyword>
<protein>
    <submittedName>
        <fullName evidence="2">Uncharacterized protein</fullName>
    </submittedName>
</protein>
<name>A0AAV1Q451_SCOSC</name>
<feature type="chain" id="PRO_5043976556" evidence="1">
    <location>
        <begin position="24"/>
        <end position="89"/>
    </location>
</feature>
<feature type="signal peptide" evidence="1">
    <location>
        <begin position="1"/>
        <end position="23"/>
    </location>
</feature>
<dbReference type="AlphaFoldDB" id="A0AAV1Q451"/>
<proteinExistence type="predicted"/>